<dbReference type="EMBL" id="JAPCKK010000001">
    <property type="protein sequence ID" value="MDP4095472.1"/>
    <property type="molecule type" value="Genomic_DNA"/>
</dbReference>
<gene>
    <name evidence="1" type="ORF">OIN60_01525</name>
</gene>
<evidence type="ECO:0000313" key="1">
    <source>
        <dbReference type="EMBL" id="MDP4095472.1"/>
    </source>
</evidence>
<comment type="caution">
    <text evidence="1">The sequence shown here is derived from an EMBL/GenBank/DDBJ whole genome shotgun (WGS) entry which is preliminary data.</text>
</comment>
<keyword evidence="2" id="KW-1185">Reference proteome</keyword>
<dbReference type="Proteomes" id="UP001241848">
    <property type="component" value="Unassembled WGS sequence"/>
</dbReference>
<evidence type="ECO:0008006" key="3">
    <source>
        <dbReference type="Google" id="ProtNLM"/>
    </source>
</evidence>
<evidence type="ECO:0000313" key="2">
    <source>
        <dbReference type="Proteomes" id="UP001241848"/>
    </source>
</evidence>
<sequence>MTNMYALIYDTLLQLGYPVREQGTYAEGEVLPETFVTYQVIDTPDVSHADNLPTAWTVRIQVALYSKKPAIKQGAEAAIRDVMLPADFMRIGGRDLPYSQATGHYAYTCDYRYYDQA</sequence>
<protein>
    <recommendedName>
        <fullName evidence="3">DUF3168 domain-containing protein</fullName>
    </recommendedName>
</protein>
<organism evidence="1 2">
    <name type="scientific">Paenibacillus zeirhizosphaerae</name>
    <dbReference type="NCBI Taxonomy" id="2987519"/>
    <lineage>
        <taxon>Bacteria</taxon>
        <taxon>Bacillati</taxon>
        <taxon>Bacillota</taxon>
        <taxon>Bacilli</taxon>
        <taxon>Bacillales</taxon>
        <taxon>Paenibacillaceae</taxon>
        <taxon>Paenibacillus</taxon>
    </lineage>
</organism>
<proteinExistence type="predicted"/>
<dbReference type="RefSeq" id="WP_305753100.1">
    <property type="nucleotide sequence ID" value="NZ_JAPCKK010000001.1"/>
</dbReference>
<accession>A0ABT9FM63</accession>
<reference evidence="1 2" key="1">
    <citation type="submission" date="2022-10" db="EMBL/GenBank/DDBJ databases">
        <title>Paenibacillus description and whole genome data of maize root bacterial community.</title>
        <authorList>
            <person name="Marton D."/>
            <person name="Farkas M."/>
            <person name="Cserhati M."/>
        </authorList>
    </citation>
    <scope>NUCLEOTIDE SEQUENCE [LARGE SCALE GENOMIC DNA]</scope>
    <source>
        <strain evidence="1 2">P96</strain>
    </source>
</reference>
<name>A0ABT9FM63_9BACL</name>